<proteinExistence type="predicted"/>
<keyword evidence="5" id="KW-1185">Reference proteome</keyword>
<dbReference type="SUPFAM" id="SSF56529">
    <property type="entry name" value="FAH"/>
    <property type="match status" value="1"/>
</dbReference>
<dbReference type="InterPro" id="IPR011234">
    <property type="entry name" value="Fumarylacetoacetase-like_C"/>
</dbReference>
<keyword evidence="1" id="KW-0456">Lyase</keyword>
<dbReference type="GO" id="GO:0008684">
    <property type="term" value="F:2-oxopent-4-enoate hydratase activity"/>
    <property type="evidence" value="ECO:0007669"/>
    <property type="project" value="TreeGrafter"/>
</dbReference>
<evidence type="ECO:0000313" key="4">
    <source>
        <dbReference type="EMBL" id="GAK53414.1"/>
    </source>
</evidence>
<protein>
    <submittedName>
        <fullName evidence="4">2-hydroxypenta-2,4-dienoate hydratase</fullName>
    </submittedName>
</protein>
<dbReference type="EMBL" id="DF820459">
    <property type="protein sequence ID" value="GAK53414.1"/>
    <property type="molecule type" value="Genomic_DNA"/>
</dbReference>
<dbReference type="AlphaFoldDB" id="A0A0S6W5Y5"/>
<feature type="domain" description="Fumarylacetoacetase-like C-terminal" evidence="3">
    <location>
        <begin position="107"/>
        <end position="269"/>
    </location>
</feature>
<dbReference type="InterPro" id="IPR050772">
    <property type="entry name" value="Hydratase-Decarb/MhpD_sf"/>
</dbReference>
<accession>A0A0S6W5Y5</accession>
<dbReference type="GO" id="GO:0005737">
    <property type="term" value="C:cytoplasm"/>
    <property type="evidence" value="ECO:0007669"/>
    <property type="project" value="TreeGrafter"/>
</dbReference>
<dbReference type="PANTHER" id="PTHR30143">
    <property type="entry name" value="ACID HYDRATASE"/>
    <property type="match status" value="1"/>
</dbReference>
<dbReference type="STRING" id="1499966.U14_04679"/>
<organism evidence="4">
    <name type="scientific">Candidatus Moduliflexus flocculans</name>
    <dbReference type="NCBI Taxonomy" id="1499966"/>
    <lineage>
        <taxon>Bacteria</taxon>
        <taxon>Candidatus Moduliflexota</taxon>
        <taxon>Candidatus Moduliflexia</taxon>
        <taxon>Candidatus Moduliflexales</taxon>
        <taxon>Candidatus Moduliflexaceae</taxon>
    </lineage>
</organism>
<keyword evidence="2" id="KW-0732">Signal</keyword>
<dbReference type="Gene3D" id="3.90.850.10">
    <property type="entry name" value="Fumarylacetoacetase-like, C-terminal domain"/>
    <property type="match status" value="1"/>
</dbReference>
<sequence>MNMLKRILTATVVTSLLLVSLVFAQAVDPAALLFDAYANKQPIPVLSATMPNLDVKAAYEIQKTYLQKRLETDKIGGFKAGLTTPAAQERFGVTAPVTGILFASGKLADGASVEAAAFRGLMLETEIGFVLGEAITQPVKDVAELQQKVRGVFPAIELPEMGFADMKQLKGVDIIAADVAAVQFIVGAEQALAGQDVNAVTVNLTLNGETVNTGTGKEALGDQWQAALWLVNSIIAQGWTIEPGHVLMTGALGKMIPGKPGKYTADYGDFGKITFEVK</sequence>
<feature type="signal peptide" evidence="2">
    <location>
        <begin position="1"/>
        <end position="24"/>
    </location>
</feature>
<evidence type="ECO:0000259" key="3">
    <source>
        <dbReference type="Pfam" id="PF01557"/>
    </source>
</evidence>
<evidence type="ECO:0000256" key="2">
    <source>
        <dbReference type="SAM" id="SignalP"/>
    </source>
</evidence>
<dbReference type="InterPro" id="IPR036663">
    <property type="entry name" value="Fumarylacetoacetase_C_sf"/>
</dbReference>
<evidence type="ECO:0000256" key="1">
    <source>
        <dbReference type="ARBA" id="ARBA00023239"/>
    </source>
</evidence>
<name>A0A0S6W5Y5_9BACT</name>
<dbReference type="HOGENOM" id="CLU_060136_4_0_0"/>
<dbReference type="PANTHER" id="PTHR30143:SF0">
    <property type="entry name" value="2-KETO-4-PENTENOATE HYDRATASE"/>
    <property type="match status" value="1"/>
</dbReference>
<reference evidence="4" key="1">
    <citation type="journal article" date="2015" name="PeerJ">
        <title>First genomic representation of candidate bacterial phylum KSB3 points to enhanced environmental sensing as a trigger of wastewater bulking.</title>
        <authorList>
            <person name="Sekiguchi Y."/>
            <person name="Ohashi A."/>
            <person name="Parks D.H."/>
            <person name="Yamauchi T."/>
            <person name="Tyson G.W."/>
            <person name="Hugenholtz P."/>
        </authorList>
    </citation>
    <scope>NUCLEOTIDE SEQUENCE [LARGE SCALE GENOMIC DNA]</scope>
</reference>
<feature type="chain" id="PRO_5006631618" evidence="2">
    <location>
        <begin position="25"/>
        <end position="278"/>
    </location>
</feature>
<gene>
    <name evidence="4" type="ORF">U14_04679</name>
</gene>
<evidence type="ECO:0000313" key="5">
    <source>
        <dbReference type="Proteomes" id="UP000030700"/>
    </source>
</evidence>
<dbReference type="Proteomes" id="UP000030700">
    <property type="component" value="Unassembled WGS sequence"/>
</dbReference>
<dbReference type="Pfam" id="PF01557">
    <property type="entry name" value="FAA_hydrolase"/>
    <property type="match status" value="1"/>
</dbReference>